<proteinExistence type="predicted"/>
<keyword evidence="2" id="KW-1185">Reference proteome</keyword>
<accession>A0ABV9KLV2</accession>
<protein>
    <submittedName>
        <fullName evidence="1">Uncharacterized protein</fullName>
    </submittedName>
</protein>
<gene>
    <name evidence="1" type="ORF">ACFO5X_21450</name>
</gene>
<evidence type="ECO:0000313" key="2">
    <source>
        <dbReference type="Proteomes" id="UP001595973"/>
    </source>
</evidence>
<dbReference type="EMBL" id="JBHSGI010000033">
    <property type="protein sequence ID" value="MFC4671130.1"/>
    <property type="molecule type" value="Genomic_DNA"/>
</dbReference>
<comment type="caution">
    <text evidence="1">The sequence shown here is derived from an EMBL/GenBank/DDBJ whole genome shotgun (WGS) entry which is preliminary data.</text>
</comment>
<organism evidence="1 2">
    <name type="scientific">Seohaeicola nanhaiensis</name>
    <dbReference type="NCBI Taxonomy" id="1387282"/>
    <lineage>
        <taxon>Bacteria</taxon>
        <taxon>Pseudomonadati</taxon>
        <taxon>Pseudomonadota</taxon>
        <taxon>Alphaproteobacteria</taxon>
        <taxon>Rhodobacterales</taxon>
        <taxon>Roseobacteraceae</taxon>
        <taxon>Seohaeicola</taxon>
    </lineage>
</organism>
<sequence>MQLLIDFTATGADWQSAFDADAENRSNAGLTLLQMWRGADDASAITCLFEVNDRARAQAWLDKEAALGSGARARFLKTA</sequence>
<evidence type="ECO:0000313" key="1">
    <source>
        <dbReference type="EMBL" id="MFC4671130.1"/>
    </source>
</evidence>
<dbReference type="Proteomes" id="UP001595973">
    <property type="component" value="Unassembled WGS sequence"/>
</dbReference>
<name>A0ABV9KLV2_9RHOB</name>
<reference evidence="2" key="1">
    <citation type="journal article" date="2019" name="Int. J. Syst. Evol. Microbiol.">
        <title>The Global Catalogue of Microorganisms (GCM) 10K type strain sequencing project: providing services to taxonomists for standard genome sequencing and annotation.</title>
        <authorList>
            <consortium name="The Broad Institute Genomics Platform"/>
            <consortium name="The Broad Institute Genome Sequencing Center for Infectious Disease"/>
            <person name="Wu L."/>
            <person name="Ma J."/>
        </authorList>
    </citation>
    <scope>NUCLEOTIDE SEQUENCE [LARGE SCALE GENOMIC DNA]</scope>
    <source>
        <strain evidence="2">CGMCC 4.7283</strain>
    </source>
</reference>
<dbReference type="RefSeq" id="WP_380721192.1">
    <property type="nucleotide sequence ID" value="NZ_JBHSGI010000033.1"/>
</dbReference>